<protein>
    <submittedName>
        <fullName evidence="1">Uncharacterized protein</fullName>
    </submittedName>
</protein>
<name>W2J2Z2_PHYNI</name>
<dbReference type="VEuPathDB" id="FungiDB:PPTG_11535"/>
<evidence type="ECO:0000313" key="2">
    <source>
        <dbReference type="Proteomes" id="UP000053864"/>
    </source>
</evidence>
<reference evidence="1 2" key="1">
    <citation type="submission" date="2013-11" db="EMBL/GenBank/DDBJ databases">
        <title>The Genome Sequence of Phytophthora parasitica CJ05E6.</title>
        <authorList>
            <consortium name="The Broad Institute Genomics Platform"/>
            <person name="Russ C."/>
            <person name="Tyler B."/>
            <person name="Panabieres F."/>
            <person name="Shan W."/>
            <person name="Tripathy S."/>
            <person name="Grunwald N."/>
            <person name="Machado M."/>
            <person name="Johnson C.S."/>
            <person name="Arredondo F."/>
            <person name="Hong C."/>
            <person name="Coffey M."/>
            <person name="Young S.K."/>
            <person name="Zeng Q."/>
            <person name="Gargeya S."/>
            <person name="Fitzgerald M."/>
            <person name="Abouelleil A."/>
            <person name="Alvarado L."/>
            <person name="Chapman S.B."/>
            <person name="Gainer-Dewar J."/>
            <person name="Goldberg J."/>
            <person name="Griggs A."/>
            <person name="Gujja S."/>
            <person name="Hansen M."/>
            <person name="Howarth C."/>
            <person name="Imamovic A."/>
            <person name="Ireland A."/>
            <person name="Larimer J."/>
            <person name="McCowan C."/>
            <person name="Murphy C."/>
            <person name="Pearson M."/>
            <person name="Poon T.W."/>
            <person name="Priest M."/>
            <person name="Roberts A."/>
            <person name="Saif S."/>
            <person name="Shea T."/>
            <person name="Sykes S."/>
            <person name="Wortman J."/>
            <person name="Nusbaum C."/>
            <person name="Birren B."/>
        </authorList>
    </citation>
    <scope>NUCLEOTIDE SEQUENCE [LARGE SCALE GENOMIC DNA]</scope>
    <source>
        <strain evidence="1 2">CJ05E6</strain>
    </source>
</reference>
<feature type="non-terminal residue" evidence="1">
    <location>
        <position position="270"/>
    </location>
</feature>
<dbReference type="EMBL" id="KI672938">
    <property type="protein sequence ID" value="ETL39998.1"/>
    <property type="molecule type" value="Genomic_DNA"/>
</dbReference>
<evidence type="ECO:0000313" key="1">
    <source>
        <dbReference type="EMBL" id="ETL39998.1"/>
    </source>
</evidence>
<dbReference type="Proteomes" id="UP000053864">
    <property type="component" value="Unassembled WGS sequence"/>
</dbReference>
<sequence length="270" mass="29942">MRGRSLFIGLAESGHIDAVKYLYNSEWDDPGLVGRAFASAACGAEMQVVKFLIATDRVSSEAFDKAFKLACSGYQTFNVVALLYCLKRVSQQGIDRAFAVAHDVAVVKLLYENEKISDHAVTVAFTRSLNSLNQHLIPSEIIQFLHKLPCIPSSLIDEAFVRAAQGQKTDTIEVLRDDSHLTSKAKGDAFVDAFKCQGVEIMKELYEEKCTPPSSGCFPSKSTCHGNICTRLSLLQHDTDKWRSWKLFMRNNRRNCVLNDALDVAGANAK</sequence>
<dbReference type="AlphaFoldDB" id="W2J2Z2"/>
<accession>W2J2Z2</accession>
<gene>
    <name evidence="1" type="ORF">L916_08716</name>
</gene>
<proteinExistence type="predicted"/>
<organism evidence="1 2">
    <name type="scientific">Phytophthora nicotianae</name>
    <name type="common">Potato buckeye rot agent</name>
    <name type="synonym">Phytophthora parasitica</name>
    <dbReference type="NCBI Taxonomy" id="4792"/>
    <lineage>
        <taxon>Eukaryota</taxon>
        <taxon>Sar</taxon>
        <taxon>Stramenopiles</taxon>
        <taxon>Oomycota</taxon>
        <taxon>Peronosporomycetes</taxon>
        <taxon>Peronosporales</taxon>
        <taxon>Peronosporaceae</taxon>
        <taxon>Phytophthora</taxon>
    </lineage>
</organism>